<protein>
    <submittedName>
        <fullName evidence="1">Sodium:proton exchanger</fullName>
    </submittedName>
</protein>
<evidence type="ECO:0000313" key="2">
    <source>
        <dbReference type="Proteomes" id="UP000473571"/>
    </source>
</evidence>
<name>A0A6L3NCG9_9BURK</name>
<comment type="caution">
    <text evidence="1">The sequence shown here is derived from an EMBL/GenBank/DDBJ whole genome shotgun (WGS) entry which is preliminary data.</text>
</comment>
<proteinExistence type="predicted"/>
<dbReference type="EMBL" id="VZOL01000353">
    <property type="protein sequence ID" value="KAB0662324.1"/>
    <property type="molecule type" value="Genomic_DNA"/>
</dbReference>
<reference evidence="1 2" key="1">
    <citation type="submission" date="2019-09" db="EMBL/GenBank/DDBJ databases">
        <title>Draft genome sequences of 48 bacterial type strains from the CCUG.</title>
        <authorList>
            <person name="Tunovic T."/>
            <person name="Pineiro-Iglesias B."/>
            <person name="Unosson C."/>
            <person name="Inganas E."/>
            <person name="Ohlen M."/>
            <person name="Cardew S."/>
            <person name="Jensie-Markopoulos S."/>
            <person name="Salva-Serra F."/>
            <person name="Jaen-Luchoro D."/>
            <person name="Karlsson R."/>
            <person name="Svensson-Stadler L."/>
            <person name="Chun J."/>
            <person name="Moore E."/>
        </authorList>
    </citation>
    <scope>NUCLEOTIDE SEQUENCE [LARGE SCALE GENOMIC DNA]</scope>
    <source>
        <strain evidence="1 2">CCUG 65687</strain>
    </source>
</reference>
<gene>
    <name evidence="1" type="ORF">F7R13_21700</name>
</gene>
<sequence>SGLERASLDRLLTEYRSRVAFNERAHRDGAEPADVRARMLRVELELVGVSRDALLDLHRDGRVDDAVLHRIESELDFEELRLQRLLEP</sequence>
<organism evidence="1 2">
    <name type="scientific">Burkholderia territorii</name>
    <dbReference type="NCBI Taxonomy" id="1503055"/>
    <lineage>
        <taxon>Bacteria</taxon>
        <taxon>Pseudomonadati</taxon>
        <taxon>Pseudomonadota</taxon>
        <taxon>Betaproteobacteria</taxon>
        <taxon>Burkholderiales</taxon>
        <taxon>Burkholderiaceae</taxon>
        <taxon>Burkholderia</taxon>
        <taxon>Burkholderia cepacia complex</taxon>
    </lineage>
</organism>
<dbReference type="AlphaFoldDB" id="A0A6L3NCG9"/>
<accession>A0A6L3NCG9</accession>
<evidence type="ECO:0000313" key="1">
    <source>
        <dbReference type="EMBL" id="KAB0662324.1"/>
    </source>
</evidence>
<feature type="non-terminal residue" evidence="1">
    <location>
        <position position="1"/>
    </location>
</feature>
<dbReference type="Proteomes" id="UP000473571">
    <property type="component" value="Unassembled WGS sequence"/>
</dbReference>